<dbReference type="Proteomes" id="UP000005426">
    <property type="component" value="Unassembled WGS sequence"/>
</dbReference>
<dbReference type="PANTHER" id="PTHR43201:SF8">
    <property type="entry name" value="ACYL-COA SYNTHETASE FAMILY MEMBER 3"/>
    <property type="match status" value="1"/>
</dbReference>
<dbReference type="OMA" id="NGACTIQ"/>
<dbReference type="STRING" id="452589.G9NE14"/>
<sequence>MTSNSQQNLISHLSVLYESASRFAAETAFLIPYERNGDKKQDSSWDTVTYDQFLNDVERYALLWRRVLLSRHISAGSIIGIPGFTYLDLLHIYGISRAGYTPQLFSIRLPNPAVIFELLSKTNAAALIYHDSFASNISNCSVPQFPVSSLPHLLSSKKLGYLPPLRAPGPNSVMFIFHTSGSTSGTPKLVPCTGKWIDSMVRKASVVATPRAASGRDVTVWMGSLCHIAQSFMMIGFLRHGSCTIQPSQIAFSSDELQNMVHRCGLNRLNQFSTFISSHFCKARENPKFLVDLQMLDSILYSGLPMPQEEEDWAYKNGLKLSNIFGSTEVGGMMVSIDGAGSDAALLRPLPGTAYMFEPTVTEDNGRQFLELIILPESPDCPVESFRQKDGKFRTGDLFIEIKPGCYKFCGRNDDWIKSENSLRCDTRAIEENVLQVCGDLVDSCIVVGTGRPSPALFVETASNIDHEQLKRTILERIQPFHSRLYLHERITSTSLVIAVPPSSLPRTATKGNIRRQTVEVAYRALLDNVYQDIKVLG</sequence>
<dbReference type="Pfam" id="PF00501">
    <property type="entry name" value="AMP-binding"/>
    <property type="match status" value="1"/>
</dbReference>
<reference evidence="3 4" key="1">
    <citation type="journal article" date="2011" name="Genome Biol.">
        <title>Comparative genome sequence analysis underscores mycoparasitism as the ancestral life style of Trichoderma.</title>
        <authorList>
            <person name="Kubicek C.P."/>
            <person name="Herrera-Estrella A."/>
            <person name="Seidl-Seiboth V."/>
            <person name="Martinez D.A."/>
            <person name="Druzhinina I.S."/>
            <person name="Thon M."/>
            <person name="Zeilinger S."/>
            <person name="Casas-Flores S."/>
            <person name="Horwitz B.A."/>
            <person name="Mukherjee P.K."/>
            <person name="Mukherjee M."/>
            <person name="Kredics L."/>
            <person name="Alcaraz L.D."/>
            <person name="Aerts A."/>
            <person name="Antal Z."/>
            <person name="Atanasova L."/>
            <person name="Cervantes-Badillo M.G."/>
            <person name="Challacombe J."/>
            <person name="Chertkov O."/>
            <person name="McCluskey K."/>
            <person name="Coulpier F."/>
            <person name="Deshpande N."/>
            <person name="von Doehren H."/>
            <person name="Ebbole D.J."/>
            <person name="Esquivel-Naranjo E.U."/>
            <person name="Fekete E."/>
            <person name="Flipphi M."/>
            <person name="Glaser F."/>
            <person name="Gomez-Rodriguez E.Y."/>
            <person name="Gruber S."/>
            <person name="Han C."/>
            <person name="Henrissat B."/>
            <person name="Hermosa R."/>
            <person name="Hernandez-Onate M."/>
            <person name="Karaffa L."/>
            <person name="Kosti I."/>
            <person name="Le Crom S."/>
            <person name="Lindquist E."/>
            <person name="Lucas S."/>
            <person name="Luebeck M."/>
            <person name="Luebeck P.S."/>
            <person name="Margeot A."/>
            <person name="Metz B."/>
            <person name="Misra M."/>
            <person name="Nevalainen H."/>
            <person name="Omann M."/>
            <person name="Packer N."/>
            <person name="Perrone G."/>
            <person name="Uresti-Rivera E.E."/>
            <person name="Salamov A."/>
            <person name="Schmoll M."/>
            <person name="Seiboth B."/>
            <person name="Shapiro H."/>
            <person name="Sukno S."/>
            <person name="Tamayo-Ramos J.A."/>
            <person name="Tisch D."/>
            <person name="Wiest A."/>
            <person name="Wilkinson H.H."/>
            <person name="Zhang M."/>
            <person name="Coutinho P.M."/>
            <person name="Kenerley C.M."/>
            <person name="Monte E."/>
            <person name="Baker S.E."/>
            <person name="Grigoriev I.V."/>
        </authorList>
    </citation>
    <scope>NUCLEOTIDE SEQUENCE [LARGE SCALE GENOMIC DNA]</scope>
    <source>
        <strain evidence="4">ATCC 20476 / IMI 206040</strain>
    </source>
</reference>
<dbReference type="PANTHER" id="PTHR43201">
    <property type="entry name" value="ACYL-COA SYNTHETASE"/>
    <property type="match status" value="1"/>
</dbReference>
<dbReference type="InterPro" id="IPR042099">
    <property type="entry name" value="ANL_N_sf"/>
</dbReference>
<evidence type="ECO:0000259" key="2">
    <source>
        <dbReference type="Pfam" id="PF00501"/>
    </source>
</evidence>
<evidence type="ECO:0000313" key="4">
    <source>
        <dbReference type="Proteomes" id="UP000005426"/>
    </source>
</evidence>
<comment type="similarity">
    <text evidence="1">Belongs to the ATP-dependent AMP-binding enzyme family.</text>
</comment>
<dbReference type="Gene3D" id="3.40.50.12780">
    <property type="entry name" value="N-terminal domain of ligase-like"/>
    <property type="match status" value="1"/>
</dbReference>
<dbReference type="EMBL" id="ABDG02000010">
    <property type="protein sequence ID" value="EHK51095.1"/>
    <property type="molecule type" value="Genomic_DNA"/>
</dbReference>
<accession>G9NE14</accession>
<evidence type="ECO:0000256" key="1">
    <source>
        <dbReference type="ARBA" id="ARBA00006432"/>
    </source>
</evidence>
<dbReference type="Pfam" id="PF23562">
    <property type="entry name" value="AMP-binding_C_3"/>
    <property type="match status" value="1"/>
</dbReference>
<evidence type="ECO:0000313" key="3">
    <source>
        <dbReference type="EMBL" id="EHK51095.1"/>
    </source>
</evidence>
<dbReference type="InterPro" id="IPR000873">
    <property type="entry name" value="AMP-dep_synth/lig_dom"/>
</dbReference>
<proteinExistence type="inferred from homology"/>
<comment type="caution">
    <text evidence="3">The sequence shown here is derived from an EMBL/GenBank/DDBJ whole genome shotgun (WGS) entry which is preliminary data.</text>
</comment>
<feature type="domain" description="AMP-dependent synthetase/ligase" evidence="2">
    <location>
        <begin position="43"/>
        <end position="342"/>
    </location>
</feature>
<dbReference type="GO" id="GO:0006631">
    <property type="term" value="P:fatty acid metabolic process"/>
    <property type="evidence" value="ECO:0007669"/>
    <property type="project" value="TreeGrafter"/>
</dbReference>
<dbReference type="eggNOG" id="ENOG502SJHH">
    <property type="taxonomic scope" value="Eukaryota"/>
</dbReference>
<dbReference type="SUPFAM" id="SSF56801">
    <property type="entry name" value="Acetyl-CoA synthetase-like"/>
    <property type="match status" value="1"/>
</dbReference>
<organism evidence="3 4">
    <name type="scientific">Hypocrea atroviridis (strain ATCC 20476 / IMI 206040)</name>
    <name type="common">Trichoderma atroviride</name>
    <dbReference type="NCBI Taxonomy" id="452589"/>
    <lineage>
        <taxon>Eukaryota</taxon>
        <taxon>Fungi</taxon>
        <taxon>Dikarya</taxon>
        <taxon>Ascomycota</taxon>
        <taxon>Pezizomycotina</taxon>
        <taxon>Sordariomycetes</taxon>
        <taxon>Hypocreomycetidae</taxon>
        <taxon>Hypocreales</taxon>
        <taxon>Hypocreaceae</taxon>
        <taxon>Trichoderma</taxon>
    </lineage>
</organism>
<name>G9NE14_HYPAI</name>
<dbReference type="HOGENOM" id="CLU_037349_1_0_1"/>
<dbReference type="GO" id="GO:0031956">
    <property type="term" value="F:medium-chain fatty acid-CoA ligase activity"/>
    <property type="evidence" value="ECO:0007669"/>
    <property type="project" value="TreeGrafter"/>
</dbReference>
<keyword evidence="4" id="KW-1185">Reference proteome</keyword>
<protein>
    <recommendedName>
        <fullName evidence="2">AMP-dependent synthetase/ligase domain-containing protein</fullName>
    </recommendedName>
</protein>
<dbReference type="AlphaFoldDB" id="G9NE14"/>
<gene>
    <name evidence="3" type="ORF">TRIATDRAFT_186410</name>
</gene>
<dbReference type="OrthoDB" id="429813at2759"/>